<evidence type="ECO:0000313" key="2">
    <source>
        <dbReference type="EMBL" id="ANN17849.1"/>
    </source>
</evidence>
<keyword evidence="3" id="KW-1185">Reference proteome</keyword>
<dbReference type="EMBL" id="CP016174">
    <property type="protein sequence ID" value="ANN17849.1"/>
    <property type="molecule type" value="Genomic_DNA"/>
</dbReference>
<dbReference type="STRING" id="31958.SD37_20820"/>
<dbReference type="AlphaFoldDB" id="A0A193C0A3"/>
<evidence type="ECO:0008006" key="4">
    <source>
        <dbReference type="Google" id="ProtNLM"/>
    </source>
</evidence>
<protein>
    <recommendedName>
        <fullName evidence="4">DUF304 domain-containing protein</fullName>
    </recommendedName>
</protein>
<keyword evidence="1" id="KW-0812">Transmembrane</keyword>
<gene>
    <name evidence="2" type="ORF">SD37_20820</name>
</gene>
<keyword evidence="1" id="KW-0472">Membrane</keyword>
<evidence type="ECO:0000313" key="3">
    <source>
        <dbReference type="Proteomes" id="UP000093695"/>
    </source>
</evidence>
<dbReference type="Proteomes" id="UP000093695">
    <property type="component" value="Chromosome"/>
</dbReference>
<proteinExistence type="predicted"/>
<keyword evidence="1" id="KW-1133">Transmembrane helix</keyword>
<sequence length="178" mass="20239">MQKYPLNEGEVLLWSGSPQRRQKWFPEHTVMVLLFLVVPAGVALEVIFLDIGTSALMFVGLLLAVFFVLYQRLLDRRSRAGVTTYVVTNQRIVFAANWLNGSEYRWVWLNRLLLEPQVRADETGVGTIVFGSRWSRARAHENELRGAWAPPALEMYQVADARRVADLIANARAQLIAV</sequence>
<feature type="transmembrane region" description="Helical" evidence="1">
    <location>
        <begin position="54"/>
        <end position="70"/>
    </location>
</feature>
<dbReference type="KEGG" id="aori:SD37_20820"/>
<reference evidence="2 3" key="1">
    <citation type="journal article" date="2015" name="Genome Announc.">
        <title>Draft Genome Sequence of Norvancomycin-Producing Strain Amycolatopsis orientalis CPCC200066.</title>
        <authorList>
            <person name="Lei X."/>
            <person name="Yuan F."/>
            <person name="Shi Y."/>
            <person name="Li X."/>
            <person name="Wang L."/>
            <person name="Hong B."/>
        </authorList>
    </citation>
    <scope>NUCLEOTIDE SEQUENCE [LARGE SCALE GENOMIC DNA]</scope>
    <source>
        <strain evidence="2 3">B-37</strain>
    </source>
</reference>
<feature type="transmembrane region" description="Helical" evidence="1">
    <location>
        <begin position="30"/>
        <end position="48"/>
    </location>
</feature>
<evidence type="ECO:0000256" key="1">
    <source>
        <dbReference type="SAM" id="Phobius"/>
    </source>
</evidence>
<accession>A0A193C0A3</accession>
<organism evidence="2 3">
    <name type="scientific">Amycolatopsis orientalis</name>
    <name type="common">Nocardia orientalis</name>
    <dbReference type="NCBI Taxonomy" id="31958"/>
    <lineage>
        <taxon>Bacteria</taxon>
        <taxon>Bacillati</taxon>
        <taxon>Actinomycetota</taxon>
        <taxon>Actinomycetes</taxon>
        <taxon>Pseudonocardiales</taxon>
        <taxon>Pseudonocardiaceae</taxon>
        <taxon>Amycolatopsis</taxon>
    </lineage>
</organism>
<name>A0A193C0A3_AMYOR</name>